<dbReference type="Gene3D" id="2.160.20.20">
    <property type="match status" value="1"/>
</dbReference>
<dbReference type="InterPro" id="IPR036844">
    <property type="entry name" value="Hint_dom_sf"/>
</dbReference>
<sequence>MMASNDYLASSSTQQTISSGQSASFSADTSITSILVQDGGTATIEGAVSSVSLTDGREVITSSLPVTGADITSGATIQSLSVGNNRIAVIENGATVSSATVVGGTELVSLSGSALHTLVEGAPDQISQVAHQGTQIVQSGGVAIDTTVSAGYDYFTQYPVMSGPRQAEQIIEAGGSAQGTILTGTPFVTGGDPLFPLDTVNSRSYASAIQTVESGGSVSGTTVNGGGFSTIQSGATAIDTNLGGTSIQVVQQNWPFTTATVPCFGEQIVNGATYNVTVENNGILIVGGSASTVAVSSGGEVSALSGSTLSDISVNNGGTISVESGTILQNPVQVETGAAFVFAGVDNSHSNVSGTVVPETVHSGDTPRAMLEVLSAGTVVEEVEIAGDFTSPLYFTRAASGNYLEMGFGTPCYCPGTLIATPQGERPVEDLEIGDPVLTAGGQIRPVHWIGRRAYDPLFAYGNRDVLPILIRAGALAEGLPRRDLMISPLHAIFIDGFLVPALHLVNGTSIIQIERPETIRYIHVELESHDLLLAEGAPSESFLDDGSRGMFHNAEEYRTLYPDAPGRTPRYCAPRLEGGAELEAIHRRLRSSAPARDDRAPTGAAA</sequence>
<dbReference type="AlphaFoldDB" id="A0A829X446"/>
<dbReference type="EMBL" id="BARJ01000005">
    <property type="protein sequence ID" value="GEM16409.1"/>
    <property type="molecule type" value="Genomic_DNA"/>
</dbReference>
<accession>A0A829X446</accession>
<evidence type="ECO:0000259" key="1">
    <source>
        <dbReference type="Pfam" id="PF13403"/>
    </source>
</evidence>
<dbReference type="Gene3D" id="2.170.16.10">
    <property type="entry name" value="Hedgehog/Intein (Hint) domain"/>
    <property type="match status" value="1"/>
</dbReference>
<organism evidence="2 3">
    <name type="scientific">Gluconobacter oxydans NBRC 3293</name>
    <dbReference type="NCBI Taxonomy" id="1315969"/>
    <lineage>
        <taxon>Bacteria</taxon>
        <taxon>Pseudomonadati</taxon>
        <taxon>Pseudomonadota</taxon>
        <taxon>Alphaproteobacteria</taxon>
        <taxon>Acetobacterales</taxon>
        <taxon>Acetobacteraceae</taxon>
        <taxon>Gluconobacter</taxon>
    </lineage>
</organism>
<evidence type="ECO:0000313" key="2">
    <source>
        <dbReference type="EMBL" id="GEM16409.1"/>
    </source>
</evidence>
<dbReference type="SUPFAM" id="SSF51294">
    <property type="entry name" value="Hedgehog/intein (Hint) domain"/>
    <property type="match status" value="1"/>
</dbReference>
<reference evidence="2 3" key="1">
    <citation type="submission" date="2013-04" db="EMBL/GenBank/DDBJ databases">
        <title>Gluconobacter oxydans NBRC 3293 whole genome sequence.</title>
        <authorList>
            <person name="Matsutani M."/>
            <person name="Yakushi T."/>
            <person name="Matsushita K."/>
        </authorList>
    </citation>
    <scope>NUCLEOTIDE SEQUENCE [LARGE SCALE GENOMIC DNA]</scope>
    <source>
        <strain evidence="2 3">NBRC 3293</strain>
    </source>
</reference>
<feature type="domain" description="Hedgehog/Intein (Hint)" evidence="1">
    <location>
        <begin position="411"/>
        <end position="546"/>
    </location>
</feature>
<evidence type="ECO:0000313" key="3">
    <source>
        <dbReference type="Proteomes" id="UP000484858"/>
    </source>
</evidence>
<dbReference type="Pfam" id="PF13403">
    <property type="entry name" value="Hint_2"/>
    <property type="match status" value="1"/>
</dbReference>
<protein>
    <recommendedName>
        <fullName evidence="1">Hedgehog/Intein (Hint) domain-containing protein</fullName>
    </recommendedName>
</protein>
<proteinExistence type="predicted"/>
<name>A0A829X446_GLUOY</name>
<dbReference type="InterPro" id="IPR028992">
    <property type="entry name" value="Hedgehog/Intein_dom"/>
</dbReference>
<dbReference type="Proteomes" id="UP000484858">
    <property type="component" value="Unassembled WGS sequence"/>
</dbReference>
<gene>
    <name evidence="2" type="ORF">NBRC3293_0906</name>
</gene>
<dbReference type="InterPro" id="IPR012332">
    <property type="entry name" value="Autotransporter_pectin_lyase_C"/>
</dbReference>
<dbReference type="RefSeq" id="WP_254060597.1">
    <property type="nucleotide sequence ID" value="NZ_BARJ01000005.1"/>
</dbReference>
<comment type="caution">
    <text evidence="2">The sequence shown here is derived from an EMBL/GenBank/DDBJ whole genome shotgun (WGS) entry which is preliminary data.</text>
</comment>